<dbReference type="PROSITE" id="PS00411">
    <property type="entry name" value="KINESIN_MOTOR_1"/>
    <property type="match status" value="1"/>
</dbReference>
<evidence type="ECO:0000256" key="5">
    <source>
        <dbReference type="ARBA" id="ARBA00022840"/>
    </source>
</evidence>
<evidence type="ECO:0000256" key="4">
    <source>
        <dbReference type="ARBA" id="ARBA00022741"/>
    </source>
</evidence>
<proteinExistence type="inferred from homology"/>
<feature type="region of interest" description="Disordered" evidence="11">
    <location>
        <begin position="93"/>
        <end position="282"/>
    </location>
</feature>
<evidence type="ECO:0000256" key="11">
    <source>
        <dbReference type="SAM" id="MobiDB-lite"/>
    </source>
</evidence>
<feature type="compositionally biased region" description="Polar residues" evidence="11">
    <location>
        <begin position="705"/>
        <end position="717"/>
    </location>
</feature>
<dbReference type="SMART" id="SM00129">
    <property type="entry name" value="KISc"/>
    <property type="match status" value="1"/>
</dbReference>
<dbReference type="GO" id="GO:0007019">
    <property type="term" value="P:microtubule depolymerization"/>
    <property type="evidence" value="ECO:0007669"/>
    <property type="project" value="TreeGrafter"/>
</dbReference>
<dbReference type="GO" id="GO:0008017">
    <property type="term" value="F:microtubule binding"/>
    <property type="evidence" value="ECO:0007669"/>
    <property type="project" value="InterPro"/>
</dbReference>
<dbReference type="InterPro" id="IPR036961">
    <property type="entry name" value="Kinesin_motor_dom_sf"/>
</dbReference>
<feature type="binding site" evidence="9">
    <location>
        <begin position="469"/>
        <end position="476"/>
    </location>
    <ligand>
        <name>ATP</name>
        <dbReference type="ChEBI" id="CHEBI:30616"/>
    </ligand>
</feature>
<keyword evidence="10" id="KW-0175">Coiled coil</keyword>
<dbReference type="Proteomes" id="UP001145021">
    <property type="component" value="Unassembled WGS sequence"/>
</dbReference>
<feature type="compositionally biased region" description="Polar residues" evidence="11">
    <location>
        <begin position="209"/>
        <end position="219"/>
    </location>
</feature>
<evidence type="ECO:0000259" key="12">
    <source>
        <dbReference type="PROSITE" id="PS50067"/>
    </source>
</evidence>
<keyword evidence="6 9" id="KW-0505">Motor protein</keyword>
<feature type="compositionally biased region" description="Polar residues" evidence="11">
    <location>
        <begin position="226"/>
        <end position="236"/>
    </location>
</feature>
<evidence type="ECO:0000256" key="8">
    <source>
        <dbReference type="ARBA" id="ARBA00061030"/>
    </source>
</evidence>
<comment type="subcellular location">
    <subcellularLocation>
        <location evidence="1">Cytoplasm</location>
        <location evidence="1">Cytoskeleton</location>
    </subcellularLocation>
</comment>
<feature type="region of interest" description="Disordered" evidence="11">
    <location>
        <begin position="317"/>
        <end position="371"/>
    </location>
</feature>
<evidence type="ECO:0000256" key="1">
    <source>
        <dbReference type="ARBA" id="ARBA00004245"/>
    </source>
</evidence>
<protein>
    <recommendedName>
        <fullName evidence="12">Kinesin motor domain-containing protein</fullName>
    </recommendedName>
</protein>
<feature type="compositionally biased region" description="Low complexity" evidence="11">
    <location>
        <begin position="146"/>
        <end position="163"/>
    </location>
</feature>
<keyword evidence="3" id="KW-0493">Microtubule</keyword>
<feature type="compositionally biased region" description="Polar residues" evidence="11">
    <location>
        <begin position="896"/>
        <end position="907"/>
    </location>
</feature>
<dbReference type="EMBL" id="JANBOH010000020">
    <property type="protein sequence ID" value="KAJ1647791.1"/>
    <property type="molecule type" value="Genomic_DNA"/>
</dbReference>
<accession>A0A9W7XPM9</accession>
<keyword evidence="5 9" id="KW-0067">ATP-binding</keyword>
<sequence>MSANDFLDTLRTFDLEHQYPCLYGNGITSLDRLVEIDPSKVHTLGISGRDDIENLKALINELRAGMDMGGYDAHYAQPASAKAFSYQSKRHEHLSFGDSDEDGGIGRGRADVASAAAASASASAHGRPGGISRPGGQARAPGHRPSSIYGHSNSSSSGIVRSVAHGSAMSPPLQAAHHGSSSQVFGEPRTVGRQAHGSSTSHGPAMINRRQTLAPSSSHGFGFSRANESGVGSQSISGGDLGLGAGRSGPGAAPHRSRTVSARPTTASARGPRTGASNVNDILERSNSYAQAQRLAEDPDDDLEHVVRKTGQSGLVNAYGIPIRPTTAHAKRPGNDRRSLAPSGATNPGMRPKTAHRGARPDAGLGLSPKDMPSNLNDKIRVCVRKRPLNGKERDKGDKDIVFVSGCRTLSVMEPKVKVDMTKYIEESRFVFDEVFDEHAENAHVYERTAKPLVDYIFTGGNATCFAYGQTGSGKTYTMMDIQNGLYIQAAEDIFRLLERPQNCHLQVFVMFYEIYLSNLYDLLNERQKLFAREDANQNVVIQGVREVLIQSPADLMSVFEFGNNCRSTGSTGANADSSRSHAILQILLKDTNLRKPVVKGKLNFIDLAGNERGSDRGDKANKQTIMEGSEINKSLLALKECIRALDLNKKHQPFRQSKLTQVLKDSFIGNSRACMVATISPNTSNSENTLNTLRYSDRVKAMKSTGTASDGQQATSDGARDVDEYYGNELDDGYEDDSANRMYDEVSETSYGMPGSGSAFISSNHDAFREEDEYADDAAMEDTDEFASMSTTYQRHRRQQEQQKQEQKQQPQQPNCAYEHRGRSSFEERLDYDISEDAPSLIDEQPSFLDDGRQSLRSPRAYGSPAAKSFVASRMAVSPPSSRSLGQQQQQQQQKFSGSFIRSQRSIGDAKAYQQQQQQQQQYNSLQSRSSFEDDEASEIGRSANQPSSRRLVGLASGSNISSVNGGARGLRPPTMSRNNSVSHEAVGPADKEVAQHQMHRANAYSNSSTAASTDAYQATASSSPYTSAVSVPSEEHSPSGQESNGSSGSRHNGRNGQRDEEDAVMTSPVDDRGDAADTFGGLRIPDVEVLVNQHRAEIRATTEACKEETMLIAAYTSFTYAHLVQQSRNKGEGSRSRPNSWQQQHPQSLAERYYLDMSTGSVTRLADGLKFDSVDQAKMHEAMEYLEKLDEVLARKQQQVVDLRASIRKLVWDSAESATK</sequence>
<dbReference type="GO" id="GO:0007018">
    <property type="term" value="P:microtubule-based movement"/>
    <property type="evidence" value="ECO:0007669"/>
    <property type="project" value="InterPro"/>
</dbReference>
<comment type="caution">
    <text evidence="13">The sequence shown here is derived from an EMBL/GenBank/DDBJ whole genome shotgun (WGS) entry which is preliminary data.</text>
</comment>
<keyword evidence="14" id="KW-1185">Reference proteome</keyword>
<evidence type="ECO:0000256" key="7">
    <source>
        <dbReference type="ARBA" id="ARBA00023212"/>
    </source>
</evidence>
<feature type="compositionally biased region" description="Low complexity" evidence="11">
    <location>
        <begin position="113"/>
        <end position="124"/>
    </location>
</feature>
<dbReference type="InterPro" id="IPR001752">
    <property type="entry name" value="Kinesin_motor_dom"/>
</dbReference>
<feature type="compositionally biased region" description="Polar residues" evidence="11">
    <location>
        <begin position="1138"/>
        <end position="1149"/>
    </location>
</feature>
<evidence type="ECO:0000256" key="3">
    <source>
        <dbReference type="ARBA" id="ARBA00022701"/>
    </source>
</evidence>
<dbReference type="PANTHER" id="PTHR47971:SF8">
    <property type="entry name" value="KINESIN-LIKE PROTEIN"/>
    <property type="match status" value="1"/>
</dbReference>
<feature type="compositionally biased region" description="Polar residues" evidence="11">
    <location>
        <begin position="259"/>
        <end position="268"/>
    </location>
</feature>
<reference evidence="13" key="1">
    <citation type="submission" date="2022-07" db="EMBL/GenBank/DDBJ databases">
        <title>Phylogenomic reconstructions and comparative analyses of Kickxellomycotina fungi.</title>
        <authorList>
            <person name="Reynolds N.K."/>
            <person name="Stajich J.E."/>
            <person name="Barry K."/>
            <person name="Grigoriev I.V."/>
            <person name="Crous P."/>
            <person name="Smith M.E."/>
        </authorList>
    </citation>
    <scope>NUCLEOTIDE SEQUENCE</scope>
    <source>
        <strain evidence="13">NBRC 105413</strain>
    </source>
</reference>
<feature type="domain" description="Kinesin motor" evidence="12">
    <location>
        <begin position="379"/>
        <end position="703"/>
    </location>
</feature>
<feature type="coiled-coil region" evidence="10">
    <location>
        <begin position="1181"/>
        <end position="1208"/>
    </location>
</feature>
<evidence type="ECO:0000256" key="9">
    <source>
        <dbReference type="PROSITE-ProRule" id="PRU00283"/>
    </source>
</evidence>
<evidence type="ECO:0000256" key="10">
    <source>
        <dbReference type="SAM" id="Coils"/>
    </source>
</evidence>
<evidence type="ECO:0000256" key="2">
    <source>
        <dbReference type="ARBA" id="ARBA00022490"/>
    </source>
</evidence>
<feature type="region of interest" description="Disordered" evidence="11">
    <location>
        <begin position="1025"/>
        <end position="1081"/>
    </location>
</feature>
<dbReference type="FunFam" id="3.40.850.10:FF:000012">
    <property type="entry name" value="Kinesin-like protein"/>
    <property type="match status" value="1"/>
</dbReference>
<dbReference type="InterPro" id="IPR027417">
    <property type="entry name" value="P-loop_NTPase"/>
</dbReference>
<dbReference type="InterPro" id="IPR019821">
    <property type="entry name" value="Kinesin_motor_CS"/>
</dbReference>
<dbReference type="CDD" id="cd01367">
    <property type="entry name" value="KISc_KIF2_like"/>
    <property type="match status" value="1"/>
</dbReference>
<dbReference type="GO" id="GO:0005524">
    <property type="term" value="F:ATP binding"/>
    <property type="evidence" value="ECO:0007669"/>
    <property type="project" value="UniProtKB-UniRule"/>
</dbReference>
<dbReference type="AlphaFoldDB" id="A0A9W7XPM9"/>
<evidence type="ECO:0000313" key="14">
    <source>
        <dbReference type="Proteomes" id="UP001145021"/>
    </source>
</evidence>
<dbReference type="SUPFAM" id="SSF52540">
    <property type="entry name" value="P-loop containing nucleoside triphosphate hydrolases"/>
    <property type="match status" value="1"/>
</dbReference>
<comment type="similarity">
    <text evidence="8">Belongs to the TRAFAC class myosin-kinesin ATPase superfamily. Kinesin family. KIN-13 subfamily.</text>
</comment>
<dbReference type="GO" id="GO:0005874">
    <property type="term" value="C:microtubule"/>
    <property type="evidence" value="ECO:0007669"/>
    <property type="project" value="UniProtKB-KW"/>
</dbReference>
<keyword evidence="7" id="KW-0206">Cytoskeleton</keyword>
<dbReference type="InterPro" id="IPR027640">
    <property type="entry name" value="Kinesin-like_fam"/>
</dbReference>
<dbReference type="GO" id="GO:0003777">
    <property type="term" value="F:microtubule motor activity"/>
    <property type="evidence" value="ECO:0007669"/>
    <property type="project" value="InterPro"/>
</dbReference>
<dbReference type="PANTHER" id="PTHR47971">
    <property type="entry name" value="KINESIN-RELATED PROTEIN 6"/>
    <property type="match status" value="1"/>
</dbReference>
<dbReference type="Gene3D" id="3.40.850.10">
    <property type="entry name" value="Kinesin motor domain"/>
    <property type="match status" value="1"/>
</dbReference>
<feature type="region of interest" description="Disordered" evidence="11">
    <location>
        <begin position="704"/>
        <end position="738"/>
    </location>
</feature>
<evidence type="ECO:0000256" key="6">
    <source>
        <dbReference type="ARBA" id="ARBA00023175"/>
    </source>
</evidence>
<keyword evidence="2" id="KW-0963">Cytoplasm</keyword>
<gene>
    <name evidence="13" type="ORF">LPJ64_000891</name>
</gene>
<organism evidence="13 14">
    <name type="scientific">Coemansia asiatica</name>
    <dbReference type="NCBI Taxonomy" id="1052880"/>
    <lineage>
        <taxon>Eukaryota</taxon>
        <taxon>Fungi</taxon>
        <taxon>Fungi incertae sedis</taxon>
        <taxon>Zoopagomycota</taxon>
        <taxon>Kickxellomycotina</taxon>
        <taxon>Kickxellomycetes</taxon>
        <taxon>Kickxellales</taxon>
        <taxon>Kickxellaceae</taxon>
        <taxon>Coemansia</taxon>
    </lineage>
</organism>
<dbReference type="PROSITE" id="PS50067">
    <property type="entry name" value="KINESIN_MOTOR_2"/>
    <property type="match status" value="1"/>
</dbReference>
<dbReference type="Pfam" id="PF00225">
    <property type="entry name" value="Kinesin"/>
    <property type="match status" value="1"/>
</dbReference>
<feature type="compositionally biased region" description="Acidic residues" evidence="11">
    <location>
        <begin position="725"/>
        <end position="738"/>
    </location>
</feature>
<dbReference type="PRINTS" id="PR00380">
    <property type="entry name" value="KINESINHEAVY"/>
</dbReference>
<feature type="compositionally biased region" description="Basic and acidic residues" evidence="11">
    <location>
        <begin position="819"/>
        <end position="833"/>
    </location>
</feature>
<feature type="region of interest" description="Disordered" evidence="11">
    <location>
        <begin position="1128"/>
        <end position="1149"/>
    </location>
</feature>
<feature type="region of interest" description="Disordered" evidence="11">
    <location>
        <begin position="789"/>
        <end position="994"/>
    </location>
</feature>
<evidence type="ECO:0000313" key="13">
    <source>
        <dbReference type="EMBL" id="KAJ1647791.1"/>
    </source>
</evidence>
<keyword evidence="4 9" id="KW-0547">Nucleotide-binding</keyword>
<feature type="compositionally biased region" description="Gly residues" evidence="11">
    <location>
        <begin position="239"/>
        <end position="249"/>
    </location>
</feature>
<name>A0A9W7XPM9_9FUNG</name>